<dbReference type="InterPro" id="IPR006091">
    <property type="entry name" value="Acyl-CoA_Oxase/DH_mid-dom"/>
</dbReference>
<dbReference type="Gene3D" id="1.20.140.10">
    <property type="entry name" value="Butyryl-CoA Dehydrogenase, subunit A, domain 3"/>
    <property type="match status" value="1"/>
</dbReference>
<keyword evidence="3" id="KW-0285">Flavoprotein</keyword>
<evidence type="ECO:0000256" key="2">
    <source>
        <dbReference type="ARBA" id="ARBA00009347"/>
    </source>
</evidence>
<dbReference type="Proteomes" id="UP001596045">
    <property type="component" value="Unassembled WGS sequence"/>
</dbReference>
<dbReference type="SUPFAM" id="SSF47203">
    <property type="entry name" value="Acyl-CoA dehydrogenase C-terminal domain-like"/>
    <property type="match status" value="1"/>
</dbReference>
<evidence type="ECO:0000256" key="1">
    <source>
        <dbReference type="ARBA" id="ARBA00001974"/>
    </source>
</evidence>
<dbReference type="PANTHER" id="PTHR43884">
    <property type="entry name" value="ACYL-COA DEHYDROGENASE"/>
    <property type="match status" value="1"/>
</dbReference>
<dbReference type="GO" id="GO:0016491">
    <property type="term" value="F:oxidoreductase activity"/>
    <property type="evidence" value="ECO:0007669"/>
    <property type="project" value="UniProtKB-KW"/>
</dbReference>
<evidence type="ECO:0000259" key="6">
    <source>
        <dbReference type="Pfam" id="PF02770"/>
    </source>
</evidence>
<organism evidence="7 8">
    <name type="scientific">Paraherbaspirillum soli</name>
    <dbReference type="NCBI Taxonomy" id="631222"/>
    <lineage>
        <taxon>Bacteria</taxon>
        <taxon>Pseudomonadati</taxon>
        <taxon>Pseudomonadota</taxon>
        <taxon>Betaproteobacteria</taxon>
        <taxon>Burkholderiales</taxon>
        <taxon>Oxalobacteraceae</taxon>
        <taxon>Paraherbaspirillum</taxon>
    </lineage>
</organism>
<feature type="domain" description="Acyl-CoA dehydrogenase/oxidase C-terminal" evidence="5">
    <location>
        <begin position="246"/>
        <end position="379"/>
    </location>
</feature>
<gene>
    <name evidence="7" type="ORF">ACFPM8_18180</name>
</gene>
<dbReference type="Pfam" id="PF00441">
    <property type="entry name" value="Acyl-CoA_dh_1"/>
    <property type="match status" value="1"/>
</dbReference>
<keyword evidence="7" id="KW-0560">Oxidoreductase</keyword>
<protein>
    <submittedName>
        <fullName evidence="7">Acyl-CoA dehydrogenase</fullName>
        <ecNumber evidence="7">1.3.8.-</ecNumber>
    </submittedName>
</protein>
<dbReference type="EMBL" id="JBHSMT010000029">
    <property type="protein sequence ID" value="MFC5475893.1"/>
    <property type="molecule type" value="Genomic_DNA"/>
</dbReference>
<proteinExistence type="inferred from homology"/>
<dbReference type="CDD" id="cd00567">
    <property type="entry name" value="ACAD"/>
    <property type="match status" value="1"/>
</dbReference>
<dbReference type="InterPro" id="IPR036250">
    <property type="entry name" value="AcylCo_DH-like_C"/>
</dbReference>
<reference evidence="8" key="1">
    <citation type="journal article" date="2019" name="Int. J. Syst. Evol. Microbiol.">
        <title>The Global Catalogue of Microorganisms (GCM) 10K type strain sequencing project: providing services to taxonomists for standard genome sequencing and annotation.</title>
        <authorList>
            <consortium name="The Broad Institute Genomics Platform"/>
            <consortium name="The Broad Institute Genome Sequencing Center for Infectious Disease"/>
            <person name="Wu L."/>
            <person name="Ma J."/>
        </authorList>
    </citation>
    <scope>NUCLEOTIDE SEQUENCE [LARGE SCALE GENOMIC DNA]</scope>
    <source>
        <strain evidence="8">JCM 17066</strain>
    </source>
</reference>
<dbReference type="Gene3D" id="1.10.540.10">
    <property type="entry name" value="Acyl-CoA dehydrogenase/oxidase, N-terminal domain"/>
    <property type="match status" value="1"/>
</dbReference>
<dbReference type="RefSeq" id="WP_378999608.1">
    <property type="nucleotide sequence ID" value="NZ_JBHSMT010000029.1"/>
</dbReference>
<feature type="domain" description="Acyl-CoA oxidase/dehydrogenase middle" evidence="6">
    <location>
        <begin position="138"/>
        <end position="234"/>
    </location>
</feature>
<keyword evidence="8" id="KW-1185">Reference proteome</keyword>
<dbReference type="InterPro" id="IPR037069">
    <property type="entry name" value="AcylCoA_DH/ox_N_sf"/>
</dbReference>
<evidence type="ECO:0000313" key="7">
    <source>
        <dbReference type="EMBL" id="MFC5475893.1"/>
    </source>
</evidence>
<comment type="cofactor">
    <cofactor evidence="1">
        <name>FAD</name>
        <dbReference type="ChEBI" id="CHEBI:57692"/>
    </cofactor>
</comment>
<dbReference type="InterPro" id="IPR009075">
    <property type="entry name" value="AcylCo_DH/oxidase_C"/>
</dbReference>
<evidence type="ECO:0000259" key="5">
    <source>
        <dbReference type="Pfam" id="PF00441"/>
    </source>
</evidence>
<dbReference type="InterPro" id="IPR009100">
    <property type="entry name" value="AcylCoA_DH/oxidase_NM_dom_sf"/>
</dbReference>
<name>A0ABW0MDB6_9BURK</name>
<accession>A0ABW0MDB6</accession>
<dbReference type="PANTHER" id="PTHR43884:SF12">
    <property type="entry name" value="ISOVALERYL-COA DEHYDROGENASE, MITOCHONDRIAL-RELATED"/>
    <property type="match status" value="1"/>
</dbReference>
<dbReference type="Gene3D" id="2.40.110.10">
    <property type="entry name" value="Butyryl-CoA Dehydrogenase, subunit A, domain 2"/>
    <property type="match status" value="1"/>
</dbReference>
<sequence length="600" mass="65578">MMEQGLELEQISEPVREHDAVAALERAFGDPWDSANPLGFTAILAADERAEMLAAGERMLDELGVNAEFVPREYGGRLHRLDRMMEIWRAVFRHDPCLGLGYGASSLIAAVNVWTAGSTAQRRRVAELLLRKGKLACAYHELEHGNDLARADFEAMPHDDQLLLNGGKQVIANIERADAFVLYARTDRSSGSRSHSQLLVEKSALAPDSVSYAPRFASVGMRGVPLGGIALRDCPVAANSVLGTAGRGLETALKCFQVTRVALPGMFIGILDTGLRLTLRYARQRTLYGKPILDLPQTRAVLSDAFADLLLCDCFTTVVARSLHVVPGAASVYGAAVKYLVPQLLIDAMSSLSAVLGAQFYLRDGEHALFQKLLRDLKPAGFGHAARVTCQMTILPQLPQLARRSWLNADPAPAAIFQLGQDLPPFSFQRLALSAGGQDPLSGSLTAAVAQLRREHQQPDIVALGQVFVDRLRTLKDVCAELPPSELSVMASPRSYRLSAHYATVLAASACLNLWLHNRHHPDPFLRDPAWLQVVLHRLRARLGQAQPPAPAQFGARLLAELLERQQDSLGFDLAKRRLPGWGRSHLNSPQSKESHDANC</sequence>
<dbReference type="EC" id="1.3.8.-" evidence="7"/>
<dbReference type="Pfam" id="PF02770">
    <property type="entry name" value="Acyl-CoA_dh_M"/>
    <property type="match status" value="1"/>
</dbReference>
<comment type="similarity">
    <text evidence="2">Belongs to the acyl-CoA dehydrogenase family.</text>
</comment>
<keyword evidence="4" id="KW-0274">FAD</keyword>
<comment type="caution">
    <text evidence="7">The sequence shown here is derived from an EMBL/GenBank/DDBJ whole genome shotgun (WGS) entry which is preliminary data.</text>
</comment>
<evidence type="ECO:0000313" key="8">
    <source>
        <dbReference type="Proteomes" id="UP001596045"/>
    </source>
</evidence>
<evidence type="ECO:0000256" key="4">
    <source>
        <dbReference type="ARBA" id="ARBA00022827"/>
    </source>
</evidence>
<evidence type="ECO:0000256" key="3">
    <source>
        <dbReference type="ARBA" id="ARBA00022630"/>
    </source>
</evidence>
<dbReference type="InterPro" id="IPR046373">
    <property type="entry name" value="Acyl-CoA_Oxase/DH_mid-dom_sf"/>
</dbReference>
<dbReference type="SUPFAM" id="SSF56645">
    <property type="entry name" value="Acyl-CoA dehydrogenase NM domain-like"/>
    <property type="match status" value="1"/>
</dbReference>